<evidence type="ECO:0000256" key="1">
    <source>
        <dbReference type="ARBA" id="ARBA00006611"/>
    </source>
</evidence>
<dbReference type="AlphaFoldDB" id="A0A1I6LEM9"/>
<evidence type="ECO:0000313" key="5">
    <source>
        <dbReference type="Proteomes" id="UP000199062"/>
    </source>
</evidence>
<dbReference type="Pfam" id="PF00437">
    <property type="entry name" value="T2SSE"/>
    <property type="match status" value="1"/>
</dbReference>
<keyword evidence="5" id="KW-1185">Reference proteome</keyword>
<organism evidence="4 5">
    <name type="scientific">Halomicrobium zhouii</name>
    <dbReference type="NCBI Taxonomy" id="767519"/>
    <lineage>
        <taxon>Archaea</taxon>
        <taxon>Methanobacteriati</taxon>
        <taxon>Methanobacteriota</taxon>
        <taxon>Stenosarchaea group</taxon>
        <taxon>Halobacteria</taxon>
        <taxon>Halobacteriales</taxon>
        <taxon>Haloarculaceae</taxon>
        <taxon>Halomicrobium</taxon>
    </lineage>
</organism>
<evidence type="ECO:0000313" key="4">
    <source>
        <dbReference type="EMBL" id="SFS01893.1"/>
    </source>
</evidence>
<dbReference type="PANTHER" id="PTHR30486">
    <property type="entry name" value="TWITCHING MOTILITY PROTEIN PILT"/>
    <property type="match status" value="1"/>
</dbReference>
<feature type="domain" description="Bacterial type II secretion system protein E" evidence="3">
    <location>
        <begin position="264"/>
        <end position="520"/>
    </location>
</feature>
<dbReference type="Gene3D" id="3.30.450.380">
    <property type="match status" value="1"/>
</dbReference>
<reference evidence="4 5" key="1">
    <citation type="submission" date="2016-10" db="EMBL/GenBank/DDBJ databases">
        <authorList>
            <person name="de Groot N.N."/>
        </authorList>
    </citation>
    <scope>NUCLEOTIDE SEQUENCE [LARGE SCALE GENOMIC DNA]</scope>
    <source>
        <strain evidence="4 5">CGMCC 1.10457</strain>
    </source>
</reference>
<dbReference type="Gene3D" id="3.40.50.300">
    <property type="entry name" value="P-loop containing nucleotide triphosphate hydrolases"/>
    <property type="match status" value="1"/>
</dbReference>
<name>A0A1I6LEM9_9EURY</name>
<evidence type="ECO:0000259" key="3">
    <source>
        <dbReference type="Pfam" id="PF00437"/>
    </source>
</evidence>
<dbReference type="STRING" id="767519.SAMN05216559_2564"/>
<dbReference type="OrthoDB" id="31341at2157"/>
<accession>A0A1I6LEM9</accession>
<dbReference type="InterPro" id="IPR050921">
    <property type="entry name" value="T4SS_GSP_E_ATPase"/>
</dbReference>
<dbReference type="GO" id="GO:0016887">
    <property type="term" value="F:ATP hydrolysis activity"/>
    <property type="evidence" value="ECO:0007669"/>
    <property type="project" value="InterPro"/>
</dbReference>
<proteinExistence type="inferred from homology"/>
<dbReference type="EMBL" id="FOZK01000002">
    <property type="protein sequence ID" value="SFS01893.1"/>
    <property type="molecule type" value="Genomic_DNA"/>
</dbReference>
<sequence>MRRWLPTGDEAAGECACEPTVRRDRLVVDAGNCPGRGRLVSEPNCRRTVVDALRDVDVDAVVTRHDGLERAYLDDAAALLVAAGRFADRVAFHDDRLADLATSDPLSAAHEATGRAPPVADVAAESGLALGAQRVDGYDDALRPSLGLSIGHARLRTAPPPDANFEGVRTLSTDARVRLYERPGSDLDVYHLEPVELDLEETAVATLARAREFLASGAVGGERAPRRAVRRVANERDPVERLGAVLEKHTSDLGVLADLFADGRVSDVFANAPVTETPLTVRVDGELRRTNVRVTRRGADALASQFRLRSGRAFSRANPTLDATATVGDRRVRVAATTEPASEGLAFAFRAHDRDAWTLQRLVANETLPPAAAAFLSLAVERAAATLLAGTRGAGKTTMLGALLWELSPSVRTLVVEDTPELPVDALREAGRDVQSLRANGGDGPGITPAEALRTGLRLGEGALVVGEVRGEEAAVLYEAMRVGANGSAVLGTIHGDGGERVRERVVSDLGVPESSFATTDLVVTLEPYDDGGDRGRRVASIEAVVDGDAGVRFAPLFALEDGELRPTGRIDRGNSRLVPFLTESGETYAQFLATLAERERSLRAEAGVPGEPTWAEPTDAGPC</sequence>
<evidence type="ECO:0000256" key="2">
    <source>
        <dbReference type="SAM" id="MobiDB-lite"/>
    </source>
</evidence>
<dbReference type="Proteomes" id="UP000199062">
    <property type="component" value="Unassembled WGS sequence"/>
</dbReference>
<dbReference type="InterPro" id="IPR027417">
    <property type="entry name" value="P-loop_NTPase"/>
</dbReference>
<comment type="similarity">
    <text evidence="1">Belongs to the GSP E family.</text>
</comment>
<dbReference type="RefSeq" id="WP_089816892.1">
    <property type="nucleotide sequence ID" value="NZ_FOZK01000002.1"/>
</dbReference>
<dbReference type="PANTHER" id="PTHR30486:SF6">
    <property type="entry name" value="TYPE IV PILUS RETRACTATION ATPASE PILT"/>
    <property type="match status" value="1"/>
</dbReference>
<dbReference type="SUPFAM" id="SSF52540">
    <property type="entry name" value="P-loop containing nucleoside triphosphate hydrolases"/>
    <property type="match status" value="1"/>
</dbReference>
<protein>
    <submittedName>
        <fullName evidence="4">Type IV secretory pathway ATPase VirB11/Archaellum biosynthesis ATPase</fullName>
    </submittedName>
</protein>
<dbReference type="InterPro" id="IPR001482">
    <property type="entry name" value="T2SS/T4SS_dom"/>
</dbReference>
<feature type="region of interest" description="Disordered" evidence="2">
    <location>
        <begin position="605"/>
        <end position="624"/>
    </location>
</feature>
<gene>
    <name evidence="4" type="ORF">SAMN05216559_2564</name>
</gene>